<keyword evidence="11" id="KW-1185">Reference proteome</keyword>
<keyword evidence="7" id="KW-0460">Magnesium</keyword>
<evidence type="ECO:0000256" key="7">
    <source>
        <dbReference type="ARBA" id="ARBA00022842"/>
    </source>
</evidence>
<keyword evidence="8" id="KW-0448">Lipopolysaccharide biosynthesis</keyword>
<dbReference type="InterPro" id="IPR029044">
    <property type="entry name" value="Nucleotide-diphossugar_trans"/>
</dbReference>
<dbReference type="Pfam" id="PF01501">
    <property type="entry name" value="Glyco_transf_8"/>
    <property type="match status" value="1"/>
</dbReference>
<proteinExistence type="inferred from homology"/>
<reference evidence="10 11" key="1">
    <citation type="submission" date="2016-10" db="EMBL/GenBank/DDBJ databases">
        <authorList>
            <person name="de Groot N.N."/>
        </authorList>
    </citation>
    <scope>NUCLEOTIDE SEQUENCE [LARGE SCALE GENOMIC DNA]</scope>
    <source>
        <strain evidence="10 11">DSM 2179</strain>
    </source>
</reference>
<comment type="cofactor">
    <cofactor evidence="1">
        <name>Mg(2+)</name>
        <dbReference type="ChEBI" id="CHEBI:18420"/>
    </cofactor>
</comment>
<dbReference type="Gene3D" id="3.90.550.10">
    <property type="entry name" value="Spore Coat Polysaccharide Biosynthesis Protein SpsA, Chain A"/>
    <property type="match status" value="1"/>
</dbReference>
<dbReference type="Pfam" id="PF08437">
    <property type="entry name" value="Glyco_transf_8C"/>
    <property type="match status" value="1"/>
</dbReference>
<evidence type="ECO:0000259" key="9">
    <source>
        <dbReference type="Pfam" id="PF08437"/>
    </source>
</evidence>
<protein>
    <submittedName>
        <fullName evidence="10">UDP-D-galactose:(Glucosyl)LPS alpha-1,3-D-galactosyltransferase</fullName>
    </submittedName>
</protein>
<evidence type="ECO:0000256" key="1">
    <source>
        <dbReference type="ARBA" id="ARBA00001946"/>
    </source>
</evidence>
<dbReference type="PANTHER" id="PTHR13778">
    <property type="entry name" value="GLYCOSYLTRANSFERASE 8 DOMAIN-CONTAINING PROTEIN"/>
    <property type="match status" value="1"/>
</dbReference>
<keyword evidence="4 10" id="KW-0328">Glycosyltransferase</keyword>
<comment type="similarity">
    <text evidence="3">Belongs to the glycosyltransferase 8 family.</text>
</comment>
<evidence type="ECO:0000313" key="10">
    <source>
        <dbReference type="EMBL" id="SEI83856.1"/>
    </source>
</evidence>
<gene>
    <name evidence="10" type="ORF">SAMN05660742_101195</name>
</gene>
<keyword evidence="5 10" id="KW-0808">Transferase</keyword>
<evidence type="ECO:0000256" key="6">
    <source>
        <dbReference type="ARBA" id="ARBA00022723"/>
    </source>
</evidence>
<dbReference type="Proteomes" id="UP000199662">
    <property type="component" value="Unassembled WGS sequence"/>
</dbReference>
<accession>A0A1H6TXC6</accession>
<comment type="pathway">
    <text evidence="2">Bacterial outer membrane biogenesis; LPS core biosynthesis.</text>
</comment>
<dbReference type="SUPFAM" id="SSF53448">
    <property type="entry name" value="Nucleotide-diphospho-sugar transferases"/>
    <property type="match status" value="1"/>
</dbReference>
<dbReference type="InterPro" id="IPR002495">
    <property type="entry name" value="Glyco_trans_8"/>
</dbReference>
<dbReference type="InterPro" id="IPR013645">
    <property type="entry name" value="Glyco_transf_8N"/>
</dbReference>
<name>A0A1H6TXC6_9FIRM</name>
<dbReference type="CDD" id="cd04194">
    <property type="entry name" value="GT8_A4GalT_like"/>
    <property type="match status" value="1"/>
</dbReference>
<dbReference type="STRING" id="84035.SAMN05660742_101195"/>
<sequence>MNLFDNVILKTEIIDENPTFEMQKEDLHIAFGIDANFAIGMGVCMTSIALHNQQEKINFHVFTDGIQAEDFERLKQLTHYKNVKLIIYYINKKVFEKFPTSVGWTYATYYRFIMGKVLYGQAKKVLYLDADVLCIGSLKELIEINMENNTIIGICDFLENFIVRMQELSIKNGKYFNAGVMYIDVERWCEDEISERAIQLLSKDPTKYKSLDQDVLNVLLDGKVKFVNKKWDYMYNTIRMKHLLPNDTILIHFTGDKPWQSWTQHHFLAKYYMEYIQKSPWHNVKMRDASSYKEKRKLARSYFRRQEYIIAIQWYWKYLVARQLKK</sequence>
<dbReference type="EMBL" id="FNZK01000001">
    <property type="protein sequence ID" value="SEI83856.1"/>
    <property type="molecule type" value="Genomic_DNA"/>
</dbReference>
<dbReference type="GO" id="GO:0008918">
    <property type="term" value="F:lipopolysaccharide 3-alpha-galactosyltransferase activity"/>
    <property type="evidence" value="ECO:0007669"/>
    <property type="project" value="InterPro"/>
</dbReference>
<dbReference type="AlphaFoldDB" id="A0A1H6TXC6"/>
<dbReference type="InterPro" id="IPR050748">
    <property type="entry name" value="Glycosyltrans_8_dom-fam"/>
</dbReference>
<evidence type="ECO:0000256" key="5">
    <source>
        <dbReference type="ARBA" id="ARBA00022679"/>
    </source>
</evidence>
<keyword evidence="6" id="KW-0479">Metal-binding</keyword>
<dbReference type="GO" id="GO:0046872">
    <property type="term" value="F:metal ion binding"/>
    <property type="evidence" value="ECO:0007669"/>
    <property type="project" value="UniProtKB-KW"/>
</dbReference>
<evidence type="ECO:0000313" key="11">
    <source>
        <dbReference type="Proteomes" id="UP000199662"/>
    </source>
</evidence>
<evidence type="ECO:0000256" key="2">
    <source>
        <dbReference type="ARBA" id="ARBA00004713"/>
    </source>
</evidence>
<organism evidence="10 11">
    <name type="scientific">Propionispira arboris</name>
    <dbReference type="NCBI Taxonomy" id="84035"/>
    <lineage>
        <taxon>Bacteria</taxon>
        <taxon>Bacillati</taxon>
        <taxon>Bacillota</taxon>
        <taxon>Negativicutes</taxon>
        <taxon>Selenomonadales</taxon>
        <taxon>Selenomonadaceae</taxon>
        <taxon>Propionispira</taxon>
    </lineage>
</organism>
<dbReference type="PANTHER" id="PTHR13778:SF47">
    <property type="entry name" value="LIPOPOLYSACCHARIDE 1,3-GALACTOSYLTRANSFERASE"/>
    <property type="match status" value="1"/>
</dbReference>
<feature type="domain" description="Glycosyl transferase family 8 C-terminal" evidence="9">
    <location>
        <begin position="269"/>
        <end position="320"/>
    </location>
</feature>
<evidence type="ECO:0000256" key="8">
    <source>
        <dbReference type="ARBA" id="ARBA00022985"/>
    </source>
</evidence>
<dbReference type="RefSeq" id="WP_091828414.1">
    <property type="nucleotide sequence ID" value="NZ_FNZK01000001.1"/>
</dbReference>
<evidence type="ECO:0000256" key="3">
    <source>
        <dbReference type="ARBA" id="ARBA00006351"/>
    </source>
</evidence>
<evidence type="ECO:0000256" key="4">
    <source>
        <dbReference type="ARBA" id="ARBA00022676"/>
    </source>
</evidence>